<evidence type="ECO:0008006" key="4">
    <source>
        <dbReference type="Google" id="ProtNLM"/>
    </source>
</evidence>
<reference evidence="2 3" key="1">
    <citation type="submission" date="2022-05" db="EMBL/GenBank/DDBJ databases">
        <title>S8-45 Sphingomonas ultraviolaceadurans.</title>
        <authorList>
            <person name="Liu Y."/>
        </authorList>
    </citation>
    <scope>NUCLEOTIDE SEQUENCE [LARGE SCALE GENOMIC DNA]</scope>
    <source>
        <strain evidence="2 3">S8-45</strain>
    </source>
</reference>
<evidence type="ECO:0000313" key="2">
    <source>
        <dbReference type="EMBL" id="UUR09190.1"/>
    </source>
</evidence>
<feature type="transmembrane region" description="Helical" evidence="1">
    <location>
        <begin position="7"/>
        <end position="28"/>
    </location>
</feature>
<protein>
    <recommendedName>
        <fullName evidence="4">M50 family peptidase</fullName>
    </recommendedName>
</protein>
<evidence type="ECO:0000256" key="1">
    <source>
        <dbReference type="SAM" id="Phobius"/>
    </source>
</evidence>
<feature type="transmembrane region" description="Helical" evidence="1">
    <location>
        <begin position="130"/>
        <end position="148"/>
    </location>
</feature>
<name>A0ABY5MXK9_9SPHN</name>
<feature type="transmembrane region" description="Helical" evidence="1">
    <location>
        <begin position="91"/>
        <end position="110"/>
    </location>
</feature>
<keyword evidence="1" id="KW-0472">Membrane</keyword>
<proteinExistence type="predicted"/>
<keyword evidence="1" id="KW-1133">Transmembrane helix</keyword>
<keyword evidence="1" id="KW-0812">Transmembrane</keyword>
<dbReference type="RefSeq" id="WP_249504960.1">
    <property type="nucleotide sequence ID" value="NZ_CP097253.1"/>
</dbReference>
<sequence length="184" mass="19252">MASSRTGLQAILLIALIGFVVVVVLNLIHEAGHAFAGKAMGYDVIVRTNHATIASGRFDSVADGLTMAAAGPLVTIAIALVAFLYARRGSILAAGIVLAALASRLIAAAASLNYPNDEARISIALGLGKWTLFGAVILLLALLTAFALREKRLGWRWYLGAYIGASLGTALVVLGEPWLPVVRF</sequence>
<organism evidence="2 3">
    <name type="scientific">Sphingomonas glaciei</name>
    <dbReference type="NCBI Taxonomy" id="2938948"/>
    <lineage>
        <taxon>Bacteria</taxon>
        <taxon>Pseudomonadati</taxon>
        <taxon>Pseudomonadota</taxon>
        <taxon>Alphaproteobacteria</taxon>
        <taxon>Sphingomonadales</taxon>
        <taxon>Sphingomonadaceae</taxon>
        <taxon>Sphingomonas</taxon>
    </lineage>
</organism>
<feature type="transmembrane region" description="Helical" evidence="1">
    <location>
        <begin position="155"/>
        <end position="174"/>
    </location>
</feature>
<gene>
    <name evidence="2" type="ORF">M1K48_06150</name>
</gene>
<accession>A0ABY5MXK9</accession>
<dbReference type="Proteomes" id="UP000831921">
    <property type="component" value="Chromosome"/>
</dbReference>
<dbReference type="EMBL" id="CP097253">
    <property type="protein sequence ID" value="UUR09190.1"/>
    <property type="molecule type" value="Genomic_DNA"/>
</dbReference>
<evidence type="ECO:0000313" key="3">
    <source>
        <dbReference type="Proteomes" id="UP000831921"/>
    </source>
</evidence>
<keyword evidence="3" id="KW-1185">Reference proteome</keyword>
<feature type="transmembrane region" description="Helical" evidence="1">
    <location>
        <begin position="65"/>
        <end position="84"/>
    </location>
</feature>